<organism evidence="1 2">
    <name type="scientific">Fimbriiglobus ruber</name>
    <dbReference type="NCBI Taxonomy" id="1908690"/>
    <lineage>
        <taxon>Bacteria</taxon>
        <taxon>Pseudomonadati</taxon>
        <taxon>Planctomycetota</taxon>
        <taxon>Planctomycetia</taxon>
        <taxon>Gemmatales</taxon>
        <taxon>Gemmataceae</taxon>
        <taxon>Fimbriiglobus</taxon>
    </lineage>
</organism>
<reference evidence="2" key="1">
    <citation type="submission" date="2017-06" db="EMBL/GenBank/DDBJ databases">
        <title>Genome analysis of Fimbriiglobus ruber SP5, the first member of the order Planctomycetales with confirmed chitinolytic capability.</title>
        <authorList>
            <person name="Ravin N.V."/>
            <person name="Rakitin A.L."/>
            <person name="Ivanova A.A."/>
            <person name="Beletsky A.V."/>
            <person name="Kulichevskaya I.S."/>
            <person name="Mardanov A.V."/>
            <person name="Dedysh S.N."/>
        </authorList>
    </citation>
    <scope>NUCLEOTIDE SEQUENCE [LARGE SCALE GENOMIC DNA]</scope>
    <source>
        <strain evidence="2">SP5</strain>
    </source>
</reference>
<gene>
    <name evidence="1" type="ORF">FRUB_10318</name>
</gene>
<dbReference type="RefSeq" id="WP_088260652.1">
    <property type="nucleotide sequence ID" value="NZ_NIDE01000020.1"/>
</dbReference>
<comment type="caution">
    <text evidence="1">The sequence shown here is derived from an EMBL/GenBank/DDBJ whole genome shotgun (WGS) entry which is preliminary data.</text>
</comment>
<evidence type="ECO:0000313" key="1">
    <source>
        <dbReference type="EMBL" id="OWK34347.1"/>
    </source>
</evidence>
<dbReference type="Proteomes" id="UP000214646">
    <property type="component" value="Unassembled WGS sequence"/>
</dbReference>
<dbReference type="EMBL" id="NIDE01000020">
    <property type="protein sequence ID" value="OWK34347.1"/>
    <property type="molecule type" value="Genomic_DNA"/>
</dbReference>
<protein>
    <submittedName>
        <fullName evidence="1">Uncharacterized protein</fullName>
    </submittedName>
</protein>
<keyword evidence="2" id="KW-1185">Reference proteome</keyword>
<sequence>MSSETPAADQLRAAAERILMEWFHEDEPSPFDESLEPEPANQIRDDAMGVARAVLGLLPTEDADEPVTETWLIQQGFAPHGEDNAILRRGSISVVVYPAGDNPNDVSNYWRVDDQRLPDRLWPKTRGHFRNLMAALGVTTNGG</sequence>
<proteinExistence type="predicted"/>
<accession>A0A225DDZ4</accession>
<dbReference type="AlphaFoldDB" id="A0A225DDZ4"/>
<name>A0A225DDZ4_9BACT</name>
<evidence type="ECO:0000313" key="2">
    <source>
        <dbReference type="Proteomes" id="UP000214646"/>
    </source>
</evidence>